<dbReference type="RefSeq" id="WP_275711852.1">
    <property type="nucleotide sequence ID" value="NZ_JAKLTN010000003.1"/>
</dbReference>
<gene>
    <name evidence="1" type="ORF">LZ012_15905</name>
</gene>
<name>A0ABS9K5X4_9RHOO</name>
<comment type="caution">
    <text evidence="1">The sequence shown here is derived from an EMBL/GenBank/DDBJ whole genome shotgun (WGS) entry which is preliminary data.</text>
</comment>
<proteinExistence type="predicted"/>
<reference evidence="1" key="1">
    <citation type="submission" date="2022-01" db="EMBL/GenBank/DDBJ databases">
        <authorList>
            <person name="Jo J.-H."/>
            <person name="Im W.-T."/>
        </authorList>
    </citation>
    <scope>NUCLEOTIDE SEQUENCE</scope>
    <source>
        <strain evidence="1">XY25</strain>
    </source>
</reference>
<evidence type="ECO:0000313" key="1">
    <source>
        <dbReference type="EMBL" id="MCG2578480.1"/>
    </source>
</evidence>
<protein>
    <recommendedName>
        <fullName evidence="3">PilZ domain-containing protein</fullName>
    </recommendedName>
</protein>
<evidence type="ECO:0008006" key="3">
    <source>
        <dbReference type="Google" id="ProtNLM"/>
    </source>
</evidence>
<dbReference type="EMBL" id="JAKLTN010000003">
    <property type="protein sequence ID" value="MCG2578480.1"/>
    <property type="molecule type" value="Genomic_DNA"/>
</dbReference>
<organism evidence="1 2">
    <name type="scientific">Dechloromonas hankyongensis</name>
    <dbReference type="NCBI Taxonomy" id="2908002"/>
    <lineage>
        <taxon>Bacteria</taxon>
        <taxon>Pseudomonadati</taxon>
        <taxon>Pseudomonadota</taxon>
        <taxon>Betaproteobacteria</taxon>
        <taxon>Rhodocyclales</taxon>
        <taxon>Azonexaceae</taxon>
        <taxon>Dechloromonas</taxon>
    </lineage>
</organism>
<accession>A0ABS9K5X4</accession>
<dbReference type="Proteomes" id="UP001165384">
    <property type="component" value="Unassembled WGS sequence"/>
</dbReference>
<evidence type="ECO:0000313" key="2">
    <source>
        <dbReference type="Proteomes" id="UP001165384"/>
    </source>
</evidence>
<sequence length="516" mass="57151">MFDKVATLGGIFGQKNDHPLANPREMRKILNDLPKDNAFKALDEITGWLESVTGVDDFPVDRLYEVAQALEETAWPHLKRLSREYFQAARLSRSEEKRLWSINYGFWTLLSVAYERCLVKVTDKPRPGELPKSVLPALSASLIAALGCVLKWEQFHYGPLRTESWRPLGKALLAAEEGGVAERSVAMPGRAGMSSPVLEYERVMVFQAASLGSLLPLEIEIAEKLIGHYLSGFVFTRTALIDSVYWCDLRQAQAPQRLARMPEYATPTQRFIKPGDAHQAMRALLDDLERGGDVPPAIDLGGQYHPKLLIRVLTHLSSYLAPIPPQRKHVRHRVMHRMSVLHGLVNAFVVFSGEFGGRPAGLPVESWVVENVSRGGFGAVLGDVPGEWLKVGALVALQPEGGDNWLVGVVRRYQRLAENEARVGIEALARQVDAEEVRVRSASSYGAAATTPALLLRDGCEPGELRAILPFGSFSPRESLEYARGGQRFVLEPVAMVEQTPDYELARYRQSVLGAA</sequence>
<keyword evidence="2" id="KW-1185">Reference proteome</keyword>